<dbReference type="InterPro" id="IPR006860">
    <property type="entry name" value="FecR"/>
</dbReference>
<organism evidence="3 4">
    <name type="scientific">Pacificibacter marinus</name>
    <dbReference type="NCBI Taxonomy" id="658057"/>
    <lineage>
        <taxon>Bacteria</taxon>
        <taxon>Pseudomonadati</taxon>
        <taxon>Pseudomonadota</taxon>
        <taxon>Alphaproteobacteria</taxon>
        <taxon>Rhodobacterales</taxon>
        <taxon>Roseobacteraceae</taxon>
        <taxon>Pacificibacter</taxon>
    </lineage>
</organism>
<dbReference type="PANTHER" id="PTHR30273:SF2">
    <property type="entry name" value="PROTEIN FECR"/>
    <property type="match status" value="1"/>
</dbReference>
<dbReference type="AlphaFoldDB" id="A0A1Y5SPA1"/>
<dbReference type="InterPro" id="IPR012373">
    <property type="entry name" value="Ferrdict_sens_TM"/>
</dbReference>
<dbReference type="InterPro" id="IPR032623">
    <property type="entry name" value="FecR_N"/>
</dbReference>
<evidence type="ECO:0000259" key="1">
    <source>
        <dbReference type="Pfam" id="PF04773"/>
    </source>
</evidence>
<dbReference type="STRING" id="658057.SAMN04488032_105143"/>
<dbReference type="OrthoDB" id="636724at2"/>
<dbReference type="Proteomes" id="UP000193307">
    <property type="component" value="Unassembled WGS sequence"/>
</dbReference>
<dbReference type="PIRSF" id="PIRSF018266">
    <property type="entry name" value="FecR"/>
    <property type="match status" value="1"/>
</dbReference>
<dbReference type="Gene3D" id="3.55.50.30">
    <property type="match status" value="1"/>
</dbReference>
<proteinExistence type="predicted"/>
<dbReference type="Gene3D" id="2.60.120.1440">
    <property type="match status" value="1"/>
</dbReference>
<keyword evidence="4" id="KW-1185">Reference proteome</keyword>
<dbReference type="RefSeq" id="WP_085849314.1">
    <property type="nucleotide sequence ID" value="NZ_FNZV01000005.1"/>
</dbReference>
<dbReference type="Pfam" id="PF16220">
    <property type="entry name" value="DUF4880"/>
    <property type="match status" value="1"/>
</dbReference>
<name>A0A1Y5SPA1_9RHOB</name>
<gene>
    <name evidence="3" type="ORF">PAM7971_02182</name>
</gene>
<sequence>MSHHIDQETLNMNANTSDTLSDQALDWIIRLNSGAALPEDHRAWAQWRAQSPAHDIAAQDAESLWQGLGPAGSAWGKSNRNKRMTRRAVLGGGAALIAAGGLNQFQILGPHLLADYQTTAAERRDLTLTDGTHVAMNAQTALSGHAKGATRGATLYRGQALFDINPQGPSPFAIKVGPHEIQSAHAVLDVERHDDTLNVAVLRGAVNVIGANAKTTLTANQLLQIKIGQSEHRIASIDAQARSAWRRGKLIFNDRSLADLTVELERYRGGRVVVMGQQLSQMRLSGVFDLADPEAILDDIAVSLGLRVTRMPMLAVIRKA</sequence>
<evidence type="ECO:0000313" key="4">
    <source>
        <dbReference type="Proteomes" id="UP000193307"/>
    </source>
</evidence>
<feature type="domain" description="FecR N-terminal" evidence="2">
    <location>
        <begin position="22"/>
        <end position="64"/>
    </location>
</feature>
<dbReference type="EMBL" id="FWFW01000006">
    <property type="protein sequence ID" value="SLN45264.1"/>
    <property type="molecule type" value="Genomic_DNA"/>
</dbReference>
<protein>
    <submittedName>
        <fullName evidence="3">Fec operon regulator FecR</fullName>
    </submittedName>
</protein>
<feature type="domain" description="FecR protein" evidence="1">
    <location>
        <begin position="115"/>
        <end position="207"/>
    </location>
</feature>
<dbReference type="PANTHER" id="PTHR30273">
    <property type="entry name" value="PERIPLASMIC SIGNAL SENSOR AND SIGMA FACTOR ACTIVATOR FECR-RELATED"/>
    <property type="match status" value="1"/>
</dbReference>
<evidence type="ECO:0000313" key="3">
    <source>
        <dbReference type="EMBL" id="SLN45264.1"/>
    </source>
</evidence>
<dbReference type="GO" id="GO:0016989">
    <property type="term" value="F:sigma factor antagonist activity"/>
    <property type="evidence" value="ECO:0007669"/>
    <property type="project" value="TreeGrafter"/>
</dbReference>
<dbReference type="Pfam" id="PF04773">
    <property type="entry name" value="FecR"/>
    <property type="match status" value="1"/>
</dbReference>
<reference evidence="3 4" key="1">
    <citation type="submission" date="2017-03" db="EMBL/GenBank/DDBJ databases">
        <authorList>
            <person name="Afonso C.L."/>
            <person name="Miller P.J."/>
            <person name="Scott M.A."/>
            <person name="Spackman E."/>
            <person name="Goraichik I."/>
            <person name="Dimitrov K.M."/>
            <person name="Suarez D.L."/>
            <person name="Swayne D.E."/>
        </authorList>
    </citation>
    <scope>NUCLEOTIDE SEQUENCE [LARGE SCALE GENOMIC DNA]</scope>
    <source>
        <strain evidence="3 4">CECT 7971</strain>
    </source>
</reference>
<evidence type="ECO:0000259" key="2">
    <source>
        <dbReference type="Pfam" id="PF16220"/>
    </source>
</evidence>
<accession>A0A1Y5SPA1</accession>